<name>A0AAN7UPJ7_9PEZI</name>
<dbReference type="AlphaFoldDB" id="A0AAN7UPJ7"/>
<evidence type="ECO:0000313" key="2">
    <source>
        <dbReference type="Proteomes" id="UP001305414"/>
    </source>
</evidence>
<organism evidence="1 2">
    <name type="scientific">Xylaria bambusicola</name>
    <dbReference type="NCBI Taxonomy" id="326684"/>
    <lineage>
        <taxon>Eukaryota</taxon>
        <taxon>Fungi</taxon>
        <taxon>Dikarya</taxon>
        <taxon>Ascomycota</taxon>
        <taxon>Pezizomycotina</taxon>
        <taxon>Sordariomycetes</taxon>
        <taxon>Xylariomycetidae</taxon>
        <taxon>Xylariales</taxon>
        <taxon>Xylariaceae</taxon>
        <taxon>Xylaria</taxon>
    </lineage>
</organism>
<dbReference type="EMBL" id="JAWHQM010000074">
    <property type="protein sequence ID" value="KAK5636640.1"/>
    <property type="molecule type" value="Genomic_DNA"/>
</dbReference>
<dbReference type="Proteomes" id="UP001305414">
    <property type="component" value="Unassembled WGS sequence"/>
</dbReference>
<protein>
    <submittedName>
        <fullName evidence="1">Uncharacterized protein</fullName>
    </submittedName>
</protein>
<reference evidence="1 2" key="1">
    <citation type="submission" date="2023-10" db="EMBL/GenBank/DDBJ databases">
        <title>Draft genome sequence of Xylaria bambusicola isolate GMP-LS, the root and basal stem rot pathogen of sugarcane in Indonesia.</title>
        <authorList>
            <person name="Selvaraj P."/>
            <person name="Muralishankar V."/>
            <person name="Muruganantham S."/>
            <person name="Sp S."/>
            <person name="Haryani S."/>
            <person name="Lau K.J.X."/>
            <person name="Naqvi N.I."/>
        </authorList>
    </citation>
    <scope>NUCLEOTIDE SEQUENCE [LARGE SCALE GENOMIC DNA]</scope>
    <source>
        <strain evidence="1">GMP-LS</strain>
    </source>
</reference>
<gene>
    <name evidence="1" type="ORF">RRF57_012352</name>
</gene>
<comment type="caution">
    <text evidence="1">The sequence shown here is derived from an EMBL/GenBank/DDBJ whole genome shotgun (WGS) entry which is preliminary data.</text>
</comment>
<keyword evidence="2" id="KW-1185">Reference proteome</keyword>
<accession>A0AAN7UPJ7</accession>
<proteinExistence type="predicted"/>
<evidence type="ECO:0000313" key="1">
    <source>
        <dbReference type="EMBL" id="KAK5636640.1"/>
    </source>
</evidence>
<sequence>MPDLSTTCADYHGDEIPLSIRTMGSDCKIDGITTSGSSDVEKRSEQDQRASLFLGKPMSLAHEAAFFAVVATSNFTPRAY</sequence>